<accession>A0ABX8BID9</accession>
<dbReference type="SUPFAM" id="SSF51679">
    <property type="entry name" value="Bacterial luciferase-like"/>
    <property type="match status" value="1"/>
</dbReference>
<evidence type="ECO:0000259" key="5">
    <source>
        <dbReference type="Pfam" id="PF00296"/>
    </source>
</evidence>
<protein>
    <submittedName>
        <fullName evidence="6">TIGR03621 family F420-dependent LLM class oxidoreductase</fullName>
    </submittedName>
</protein>
<dbReference type="InterPro" id="IPR050172">
    <property type="entry name" value="SsuD_RutA_monooxygenase"/>
</dbReference>
<evidence type="ECO:0000256" key="1">
    <source>
        <dbReference type="ARBA" id="ARBA00022630"/>
    </source>
</evidence>
<evidence type="ECO:0000256" key="2">
    <source>
        <dbReference type="ARBA" id="ARBA00022643"/>
    </source>
</evidence>
<dbReference type="RefSeq" id="WP_220562713.1">
    <property type="nucleotide sequence ID" value="NZ_CP074133.1"/>
</dbReference>
<organism evidence="6 7">
    <name type="scientific">Nocardiopsis changdeensis</name>
    <dbReference type="NCBI Taxonomy" id="2831969"/>
    <lineage>
        <taxon>Bacteria</taxon>
        <taxon>Bacillati</taxon>
        <taxon>Actinomycetota</taxon>
        <taxon>Actinomycetes</taxon>
        <taxon>Streptosporangiales</taxon>
        <taxon>Nocardiopsidaceae</taxon>
        <taxon>Nocardiopsis</taxon>
    </lineage>
</organism>
<evidence type="ECO:0000313" key="7">
    <source>
        <dbReference type="Proteomes" id="UP000676079"/>
    </source>
</evidence>
<keyword evidence="7" id="KW-1185">Reference proteome</keyword>
<proteinExistence type="predicted"/>
<dbReference type="InterPro" id="IPR019923">
    <property type="entry name" value="Lucif-like_OxRdtase_MSMEG_2516"/>
</dbReference>
<name>A0ABX8BID9_9ACTN</name>
<reference evidence="6 7" key="1">
    <citation type="submission" date="2021-05" db="EMBL/GenBank/DDBJ databases">
        <title>Direct Submission.</title>
        <authorList>
            <person name="Li K."/>
            <person name="Gao J."/>
        </authorList>
    </citation>
    <scope>NUCLEOTIDE SEQUENCE [LARGE SCALE GENOMIC DNA]</scope>
    <source>
        <strain evidence="6 7">Mg02</strain>
    </source>
</reference>
<feature type="domain" description="Luciferase-like" evidence="5">
    <location>
        <begin position="15"/>
        <end position="228"/>
    </location>
</feature>
<dbReference type="Proteomes" id="UP000676079">
    <property type="component" value="Chromosome"/>
</dbReference>
<dbReference type="InterPro" id="IPR036661">
    <property type="entry name" value="Luciferase-like_sf"/>
</dbReference>
<sequence length="293" mass="31840">MRRMRFGVNIIDADTARTWTDTCRTVEERGYDLLLAPDHLDTGGPFTLLGAAAAATERLRLGTYVLNNEFWNTALLAREAVTLDRLSGGRFELGLGAGHMKWEFEDAGIPWRAHAERLADLAAAVDGLDARLGEDRPPLLIGGHGAATLALAAERADIVGVAGLTQRKGARMGVFRVGGAEETDERVALVRERAAGRDIELSVLLQHVEVTDDVEKSAAALVKLVWPGVVPDHEPLWENPYLLMGTPQEMADALVRRRDRYGFTHVVALGGRGDDALAEVIPLVRAREAAEGR</sequence>
<keyword evidence="1" id="KW-0285">Flavoprotein</keyword>
<keyword evidence="2" id="KW-0288">FMN</keyword>
<dbReference type="Pfam" id="PF00296">
    <property type="entry name" value="Bac_luciferase"/>
    <property type="match status" value="1"/>
</dbReference>
<keyword evidence="3" id="KW-0560">Oxidoreductase</keyword>
<dbReference type="EMBL" id="CP074133">
    <property type="protein sequence ID" value="QUX21490.1"/>
    <property type="molecule type" value="Genomic_DNA"/>
</dbReference>
<evidence type="ECO:0000313" key="6">
    <source>
        <dbReference type="EMBL" id="QUX21490.1"/>
    </source>
</evidence>
<dbReference type="InterPro" id="IPR011251">
    <property type="entry name" value="Luciferase-like_dom"/>
</dbReference>
<keyword evidence="4" id="KW-0503">Monooxygenase</keyword>
<evidence type="ECO:0000256" key="3">
    <source>
        <dbReference type="ARBA" id="ARBA00023002"/>
    </source>
</evidence>
<gene>
    <name evidence="6" type="ORF">KGD84_24230</name>
</gene>
<dbReference type="PANTHER" id="PTHR42847">
    <property type="entry name" value="ALKANESULFONATE MONOOXYGENASE"/>
    <property type="match status" value="1"/>
</dbReference>
<dbReference type="Gene3D" id="3.20.20.30">
    <property type="entry name" value="Luciferase-like domain"/>
    <property type="match status" value="1"/>
</dbReference>
<dbReference type="NCBIfam" id="TIGR03621">
    <property type="entry name" value="F420_MSMEG_2516"/>
    <property type="match status" value="1"/>
</dbReference>
<dbReference type="PANTHER" id="PTHR42847:SF4">
    <property type="entry name" value="ALKANESULFONATE MONOOXYGENASE-RELATED"/>
    <property type="match status" value="1"/>
</dbReference>
<evidence type="ECO:0000256" key="4">
    <source>
        <dbReference type="ARBA" id="ARBA00023033"/>
    </source>
</evidence>